<dbReference type="PANTHER" id="PTHR43190:SF3">
    <property type="entry name" value="N-ACETYL-D-GLUCOSAMINE KINASE"/>
    <property type="match status" value="1"/>
</dbReference>
<proteinExistence type="predicted"/>
<accession>A0A9X4KVV7</accession>
<feature type="domain" description="ATPase BadF/BadG/BcrA/BcrD type" evidence="1">
    <location>
        <begin position="12"/>
        <end position="315"/>
    </location>
</feature>
<sequence length="340" mass="35678">MNGAEPGAGYVIGVDGGNSKTDYFLFDREGGFVNHINAGTCSHERFADGYAGAYREMDARIRELLAPCGIAPSQVDAAAFGLAGCDLPTQQEELCRIAGRIGLRQYAVDNDSFLGIKAGTARGYGICSVNGSGAVTGGISPSGLRLQVGGIGSELAGDEGGGYYLGRKVVRAVYDGFYRLGPPTAMAEPVMALLGAPSRERFMAYAAEAAYKRALPNTALMRVLFAAADAGDEAAVALVAHSARQMALSTAGCIANLDFPADDEIEIVLSGSVWIKAESPLMMQRYMREVGELTGRRCRFLPLAVPPATGAVLWALELARGAPVDAGMRSKVLQGVQARL</sequence>
<evidence type="ECO:0000313" key="3">
    <source>
        <dbReference type="Proteomes" id="UP001153404"/>
    </source>
</evidence>
<keyword evidence="2" id="KW-0418">Kinase</keyword>
<dbReference type="SUPFAM" id="SSF53067">
    <property type="entry name" value="Actin-like ATPase domain"/>
    <property type="match status" value="2"/>
</dbReference>
<evidence type="ECO:0000259" key="1">
    <source>
        <dbReference type="Pfam" id="PF01869"/>
    </source>
</evidence>
<evidence type="ECO:0000313" key="2">
    <source>
        <dbReference type="EMBL" id="MDG0809559.1"/>
    </source>
</evidence>
<dbReference type="Proteomes" id="UP001153404">
    <property type="component" value="Unassembled WGS sequence"/>
</dbReference>
<dbReference type="AlphaFoldDB" id="A0A9X4KVV7"/>
<gene>
    <name evidence="2" type="ORF">OMP40_09530</name>
</gene>
<dbReference type="GO" id="GO:0016301">
    <property type="term" value="F:kinase activity"/>
    <property type="evidence" value="ECO:0007669"/>
    <property type="project" value="UniProtKB-KW"/>
</dbReference>
<name>A0A9X4KVV7_9BACL</name>
<dbReference type="InterPro" id="IPR052519">
    <property type="entry name" value="Euk-type_GlcNAc_Kinase"/>
</dbReference>
<dbReference type="EMBL" id="JAPDIA010000003">
    <property type="protein sequence ID" value="MDG0809559.1"/>
    <property type="molecule type" value="Genomic_DNA"/>
</dbReference>
<dbReference type="PANTHER" id="PTHR43190">
    <property type="entry name" value="N-ACETYL-D-GLUCOSAMINE KINASE"/>
    <property type="match status" value="1"/>
</dbReference>
<dbReference type="Gene3D" id="3.30.420.40">
    <property type="match status" value="2"/>
</dbReference>
<dbReference type="RefSeq" id="WP_277530925.1">
    <property type="nucleotide sequence ID" value="NZ_JAPDIA010000003.1"/>
</dbReference>
<reference evidence="2" key="1">
    <citation type="submission" date="2022-10" db="EMBL/GenBank/DDBJ databases">
        <title>Comparative genomic analysis of Cohnella hashimotonis sp. nov., isolated from the International Space Station.</title>
        <authorList>
            <person name="Simpson A."/>
            <person name="Venkateswaran K."/>
        </authorList>
    </citation>
    <scope>NUCLEOTIDE SEQUENCE</scope>
    <source>
        <strain evidence="2">DSM 28161</strain>
    </source>
</reference>
<dbReference type="InterPro" id="IPR002731">
    <property type="entry name" value="ATPase_BadF"/>
</dbReference>
<keyword evidence="2" id="KW-0808">Transferase</keyword>
<dbReference type="Pfam" id="PF01869">
    <property type="entry name" value="BcrAD_BadFG"/>
    <property type="match status" value="1"/>
</dbReference>
<organism evidence="2 3">
    <name type="scientific">Cohnella rhizosphaerae</name>
    <dbReference type="NCBI Taxonomy" id="1457232"/>
    <lineage>
        <taxon>Bacteria</taxon>
        <taxon>Bacillati</taxon>
        <taxon>Bacillota</taxon>
        <taxon>Bacilli</taxon>
        <taxon>Bacillales</taxon>
        <taxon>Paenibacillaceae</taxon>
        <taxon>Cohnella</taxon>
    </lineage>
</organism>
<protein>
    <submittedName>
        <fullName evidence="2">N-acetylglucosamine kinase</fullName>
    </submittedName>
</protein>
<keyword evidence="3" id="KW-1185">Reference proteome</keyword>
<comment type="caution">
    <text evidence="2">The sequence shown here is derived from an EMBL/GenBank/DDBJ whole genome shotgun (WGS) entry which is preliminary data.</text>
</comment>
<dbReference type="InterPro" id="IPR043129">
    <property type="entry name" value="ATPase_NBD"/>
</dbReference>